<dbReference type="Proteomes" id="UP000321250">
    <property type="component" value="Unassembled WGS sequence"/>
</dbReference>
<sequence>MYPADEAGLDGERDGSALSAQGRKLDFSFWPIRASATINVPSTRLFSLDPWAIIRQSIESECEPARLPEALACLGQASAFFEVGTSQGNEAARPLALYYSYLNLMKAYCLTRGGVATFERSLHGLWEEHAAGHGVENAVLSTVKPGRPFATDLKVFERIAMTLPGQSPALAGKYRLASVVPQILSGHRLWAEAADETERFFIVRDIAFRHHPASGDVWLRIDMLREDLSRFGIEPQDMLSRAGLAGTFRQVRCDRPKRVRFEQITPRRPVDGDPLPELQHLIDALRPSLWMTVTVIPPYRRYYLYLSPSTEADQRLPQLLSMYAMTYWLGSITRYRPHHFDELLRGNYGPRIRDFVTGQPLQFLYLMASEISRRDVARPSIL</sequence>
<dbReference type="AlphaFoldDB" id="A0A5C6UH00"/>
<dbReference type="RefSeq" id="WP_147082521.1">
    <property type="nucleotide sequence ID" value="NZ_VOQR01000001.1"/>
</dbReference>
<evidence type="ECO:0000313" key="2">
    <source>
        <dbReference type="Proteomes" id="UP000321250"/>
    </source>
</evidence>
<dbReference type="InterPro" id="IPR026988">
    <property type="entry name" value="YaaC-like"/>
</dbReference>
<keyword evidence="2" id="KW-1185">Reference proteome</keyword>
<dbReference type="OrthoDB" id="7041536at2"/>
<protein>
    <recommendedName>
        <fullName evidence="3">YaaC family protein</fullName>
    </recommendedName>
</protein>
<name>A0A5C6UH00_9SPHN</name>
<dbReference type="Pfam" id="PF14175">
    <property type="entry name" value="YaaC"/>
    <property type="match status" value="1"/>
</dbReference>
<comment type="caution">
    <text evidence="1">The sequence shown here is derived from an EMBL/GenBank/DDBJ whole genome shotgun (WGS) entry which is preliminary data.</text>
</comment>
<evidence type="ECO:0000313" key="1">
    <source>
        <dbReference type="EMBL" id="TXC71335.1"/>
    </source>
</evidence>
<reference evidence="1 2" key="1">
    <citation type="journal article" date="2013" name="Antonie Van Leeuwenhoek">
        <title>Sphingomonas ginsenosidivorax sp. nov., with the ability to transform ginsenosides.</title>
        <authorList>
            <person name="Jin X.F."/>
            <person name="Kim J.K."/>
            <person name="Liu Q.M."/>
            <person name="Kang M.S."/>
            <person name="He D."/>
            <person name="Jin F.X."/>
            <person name="Kim S.C."/>
            <person name="Im W.T."/>
        </authorList>
    </citation>
    <scope>NUCLEOTIDE SEQUENCE [LARGE SCALE GENOMIC DNA]</scope>
    <source>
        <strain evidence="1 2">KHI67</strain>
    </source>
</reference>
<organism evidence="1 2">
    <name type="scientific">Sphingomonas ginsenosidivorax</name>
    <dbReference type="NCBI Taxonomy" id="862135"/>
    <lineage>
        <taxon>Bacteria</taxon>
        <taxon>Pseudomonadati</taxon>
        <taxon>Pseudomonadota</taxon>
        <taxon>Alphaproteobacteria</taxon>
        <taxon>Sphingomonadales</taxon>
        <taxon>Sphingomonadaceae</taxon>
        <taxon>Sphingomonas</taxon>
    </lineage>
</organism>
<accession>A0A5C6UH00</accession>
<proteinExistence type="predicted"/>
<gene>
    <name evidence="1" type="ORF">FSB78_10560</name>
</gene>
<dbReference type="EMBL" id="VOQR01000001">
    <property type="protein sequence ID" value="TXC71335.1"/>
    <property type="molecule type" value="Genomic_DNA"/>
</dbReference>
<evidence type="ECO:0008006" key="3">
    <source>
        <dbReference type="Google" id="ProtNLM"/>
    </source>
</evidence>